<reference evidence="1" key="1">
    <citation type="submission" date="2020-04" db="EMBL/GenBank/DDBJ databases">
        <authorList>
            <person name="Alioto T."/>
            <person name="Alioto T."/>
            <person name="Gomez Garrido J."/>
        </authorList>
    </citation>
    <scope>NUCLEOTIDE SEQUENCE</scope>
    <source>
        <strain evidence="1">A484AB</strain>
    </source>
</reference>
<comment type="caution">
    <text evidence="1">The sequence shown here is derived from an EMBL/GenBank/DDBJ whole genome shotgun (WGS) entry which is preliminary data.</text>
</comment>
<dbReference type="GO" id="GO:0005758">
    <property type="term" value="C:mitochondrial intermembrane space"/>
    <property type="evidence" value="ECO:0007669"/>
    <property type="project" value="InterPro"/>
</dbReference>
<proteinExistence type="predicted"/>
<dbReference type="PROSITE" id="PS51808">
    <property type="entry name" value="CHCH"/>
    <property type="match status" value="1"/>
</dbReference>
<dbReference type="Proteomes" id="UP001152795">
    <property type="component" value="Unassembled WGS sequence"/>
</dbReference>
<organism evidence="1 2">
    <name type="scientific">Paramuricea clavata</name>
    <name type="common">Red gorgonian</name>
    <name type="synonym">Violescent sea-whip</name>
    <dbReference type="NCBI Taxonomy" id="317549"/>
    <lineage>
        <taxon>Eukaryota</taxon>
        <taxon>Metazoa</taxon>
        <taxon>Cnidaria</taxon>
        <taxon>Anthozoa</taxon>
        <taxon>Octocorallia</taxon>
        <taxon>Malacalcyonacea</taxon>
        <taxon>Plexauridae</taxon>
        <taxon>Paramuricea</taxon>
    </lineage>
</organism>
<dbReference type="InterPro" id="IPR039870">
    <property type="entry name" value="Coa4-like"/>
</dbReference>
<dbReference type="GO" id="GO:0033617">
    <property type="term" value="P:mitochondrial respiratory chain complex IV assembly"/>
    <property type="evidence" value="ECO:0007669"/>
    <property type="project" value="InterPro"/>
</dbReference>
<protein>
    <submittedName>
        <fullName evidence="1">Neuropathy target esterase sws</fullName>
    </submittedName>
</protein>
<gene>
    <name evidence="1" type="ORF">PACLA_8A051280</name>
</gene>
<evidence type="ECO:0000313" key="1">
    <source>
        <dbReference type="EMBL" id="CAB4023082.1"/>
    </source>
</evidence>
<dbReference type="OrthoDB" id="5963063at2759"/>
<dbReference type="PANTHER" id="PTHR13639">
    <property type="entry name" value="CYTOCHROME C OXIDASE ASSEMBLY FACTOR 4 HOMOLOG, MITOCHONDRIAL"/>
    <property type="match status" value="1"/>
</dbReference>
<accession>A0A7D9J6T3</accession>
<keyword evidence="2" id="KW-1185">Reference proteome</keyword>
<dbReference type="AlphaFoldDB" id="A0A7D9J6T3"/>
<dbReference type="EMBL" id="CACRXK020012304">
    <property type="protein sequence ID" value="CAB4023082.1"/>
    <property type="molecule type" value="Genomic_DNA"/>
</dbReference>
<sequence length="59" mass="7158">MSSKELELEEEEDQYDARINKSGCAKYHYALQDCYAEHKDWRKCTKEMADFKKCFEKKK</sequence>
<dbReference type="PANTHER" id="PTHR13639:SF2">
    <property type="entry name" value="CYTOCHROME C OXIDASE ASSEMBLY FACTOR 4 HOMOLOG, MITOCHONDRIAL"/>
    <property type="match status" value="1"/>
</dbReference>
<evidence type="ECO:0000313" key="2">
    <source>
        <dbReference type="Proteomes" id="UP001152795"/>
    </source>
</evidence>
<name>A0A7D9J6T3_PARCT</name>